<dbReference type="InterPro" id="IPR015897">
    <property type="entry name" value="CHK_kinase-like"/>
</dbReference>
<dbReference type="Pfam" id="PF02958">
    <property type="entry name" value="EcKL"/>
    <property type="match status" value="1"/>
</dbReference>
<dbReference type="AlphaFoldDB" id="A0A553NZX3"/>
<comment type="caution">
    <text evidence="3">The sequence shown here is derived from an EMBL/GenBank/DDBJ whole genome shotgun (WGS) entry which is preliminary data.</text>
</comment>
<reference evidence="3 4" key="1">
    <citation type="journal article" date="2018" name="Nat. Ecol. Evol.">
        <title>Genomic signatures of mitonuclear coevolution across populations of Tigriopus californicus.</title>
        <authorList>
            <person name="Barreto F.S."/>
            <person name="Watson E.T."/>
            <person name="Lima T.G."/>
            <person name="Willett C.S."/>
            <person name="Edmands S."/>
            <person name="Li W."/>
            <person name="Burton R.S."/>
        </authorList>
    </citation>
    <scope>NUCLEOTIDE SEQUENCE [LARGE SCALE GENOMIC DNA]</scope>
    <source>
        <strain evidence="3 4">San Diego</strain>
    </source>
</reference>
<gene>
    <name evidence="3" type="ORF">TCAL_11539</name>
</gene>
<dbReference type="Proteomes" id="UP000318571">
    <property type="component" value="Chromosome 9"/>
</dbReference>
<keyword evidence="4" id="KW-1185">Reference proteome</keyword>
<proteinExistence type="predicted"/>
<feature type="domain" description="CHK kinase-like" evidence="2">
    <location>
        <begin position="236"/>
        <end position="431"/>
    </location>
</feature>
<evidence type="ECO:0000313" key="4">
    <source>
        <dbReference type="Proteomes" id="UP000318571"/>
    </source>
</evidence>
<feature type="region of interest" description="Disordered" evidence="1">
    <location>
        <begin position="12"/>
        <end position="32"/>
    </location>
</feature>
<organism evidence="3 4">
    <name type="scientific">Tigriopus californicus</name>
    <name type="common">Marine copepod</name>
    <dbReference type="NCBI Taxonomy" id="6832"/>
    <lineage>
        <taxon>Eukaryota</taxon>
        <taxon>Metazoa</taxon>
        <taxon>Ecdysozoa</taxon>
        <taxon>Arthropoda</taxon>
        <taxon>Crustacea</taxon>
        <taxon>Multicrustacea</taxon>
        <taxon>Hexanauplia</taxon>
        <taxon>Copepoda</taxon>
        <taxon>Harpacticoida</taxon>
        <taxon>Harpacticidae</taxon>
        <taxon>Tigriopus</taxon>
    </lineage>
</organism>
<sequence length="611" mass="68784">MAATRFSSAIPMHIPGGLEGGSSASAPPTRNSSTVGFSGSYFGSMMSFRVRKSMTAHMNPSPLMEKKLIRTRRMSEAVRSPESIRGKTPRLMRIPTEIGDITKEWARLVVNQHLFKLDKEMILTEDQITHFHVEDCKSGSGDFSCTYKLDVQVRSSNGVVDGYSFVAKLLPAEDAGRAYVFEANLLEKEIEMYFEVLPSLRAFLRDQKSGDRSAIIDRSVPECVYGSHNMDGAGVLVFNSSLENGFRHCDNPEGLSADELLITVDRLAQIHASGRAFLAEKTEELVRRRYPSLSKDMYTNGLLLDQFNQNLQTYSDLLHSAPLGEFSEAKELFDKLRCEHGVWDMLQGLKRRGPESLNTIIHGELWEKNILFHANEPKCVLLDWKNAKIASPMLDLAFLLFSSSNIHMISTEGQTKVLKAYHTSFCSTLKNLMPKCKPPSFSALQVDFLQTVRDALMQSICIFVQEMEFMENAITKTAGQDVELVNKMQIYERRAMNLLLGIDFASLPRDTDSDEDEDMLMDIDHVQSEVVDFRVAWKGASMNLTSKAPIICDHLVDCIQAKGGLSMSFFSEQSHEAIHAEFMKTWAKCTIKDEANPSRIQRKVTESNSRF</sequence>
<evidence type="ECO:0000256" key="1">
    <source>
        <dbReference type="SAM" id="MobiDB-lite"/>
    </source>
</evidence>
<feature type="compositionally biased region" description="Polar residues" evidence="1">
    <location>
        <begin position="22"/>
        <end position="32"/>
    </location>
</feature>
<dbReference type="PANTHER" id="PTHR11012:SF58">
    <property type="entry name" value="CHK KINASE-LIKE DOMAIN-CONTAINING PROTEIN"/>
    <property type="match status" value="1"/>
</dbReference>
<dbReference type="PANTHER" id="PTHR11012">
    <property type="entry name" value="PROTEIN KINASE-LIKE DOMAIN-CONTAINING"/>
    <property type="match status" value="1"/>
</dbReference>
<dbReference type="SUPFAM" id="SSF56112">
    <property type="entry name" value="Protein kinase-like (PK-like)"/>
    <property type="match status" value="1"/>
</dbReference>
<evidence type="ECO:0000313" key="3">
    <source>
        <dbReference type="EMBL" id="TRY70967.1"/>
    </source>
</evidence>
<dbReference type="InterPro" id="IPR004119">
    <property type="entry name" value="EcKL"/>
</dbReference>
<evidence type="ECO:0000259" key="2">
    <source>
        <dbReference type="SMART" id="SM00587"/>
    </source>
</evidence>
<accession>A0A553NZX3</accession>
<dbReference type="SMART" id="SM00587">
    <property type="entry name" value="CHK"/>
    <property type="match status" value="1"/>
</dbReference>
<dbReference type="InterPro" id="IPR011009">
    <property type="entry name" value="Kinase-like_dom_sf"/>
</dbReference>
<protein>
    <recommendedName>
        <fullName evidence="2">CHK kinase-like domain-containing protein</fullName>
    </recommendedName>
</protein>
<name>A0A553NZX3_TIGCA</name>
<dbReference type="EMBL" id="VCGU01000009">
    <property type="protein sequence ID" value="TRY70967.1"/>
    <property type="molecule type" value="Genomic_DNA"/>
</dbReference>
<dbReference type="Gene3D" id="3.90.1200.10">
    <property type="match status" value="1"/>
</dbReference>